<dbReference type="GO" id="GO:0022904">
    <property type="term" value="P:respiratory electron transport chain"/>
    <property type="evidence" value="ECO:0007669"/>
    <property type="project" value="InterPro"/>
</dbReference>
<evidence type="ECO:0000313" key="8">
    <source>
        <dbReference type="EMBL" id="CZE48427.1"/>
    </source>
</evidence>
<feature type="transmembrane region" description="Helical" evidence="6">
    <location>
        <begin position="20"/>
        <end position="44"/>
    </location>
</feature>
<organism evidence="8 9">
    <name type="scientific">Campylobacter geochelonis</name>
    <dbReference type="NCBI Taxonomy" id="1780362"/>
    <lineage>
        <taxon>Bacteria</taxon>
        <taxon>Pseudomonadati</taxon>
        <taxon>Campylobacterota</taxon>
        <taxon>Epsilonproteobacteria</taxon>
        <taxon>Campylobacterales</taxon>
        <taxon>Campylobacteraceae</taxon>
        <taxon>Campylobacter</taxon>
    </lineage>
</organism>
<dbReference type="InterPro" id="IPR016174">
    <property type="entry name" value="Di-haem_cyt_TM"/>
</dbReference>
<dbReference type="SUPFAM" id="SSF81342">
    <property type="entry name" value="Transmembrane di-heme cytochromes"/>
    <property type="match status" value="1"/>
</dbReference>
<dbReference type="GO" id="GO:0009061">
    <property type="term" value="P:anaerobic respiration"/>
    <property type="evidence" value="ECO:0007669"/>
    <property type="project" value="TreeGrafter"/>
</dbReference>
<dbReference type="PANTHER" id="PTHR30074:SF6">
    <property type="entry name" value="FORMATE DEHYDROGENASE GAMMA SUBUNIT"/>
    <property type="match status" value="1"/>
</dbReference>
<dbReference type="GO" id="GO:0005886">
    <property type="term" value="C:plasma membrane"/>
    <property type="evidence" value="ECO:0007669"/>
    <property type="project" value="UniProtKB-SubCell"/>
</dbReference>
<dbReference type="Proteomes" id="UP000069632">
    <property type="component" value="Unassembled WGS sequence"/>
</dbReference>
<dbReference type="EMBL" id="FIZP01000007">
    <property type="protein sequence ID" value="CZE48427.1"/>
    <property type="molecule type" value="Genomic_DNA"/>
</dbReference>
<evidence type="ECO:0000256" key="4">
    <source>
        <dbReference type="ARBA" id="ARBA00022989"/>
    </source>
</evidence>
<dbReference type="GO" id="GO:0009055">
    <property type="term" value="F:electron transfer activity"/>
    <property type="evidence" value="ECO:0007669"/>
    <property type="project" value="InterPro"/>
</dbReference>
<keyword evidence="2" id="KW-1003">Cell membrane</keyword>
<reference evidence="8 9" key="1">
    <citation type="submission" date="2016-02" db="EMBL/GenBank/DDBJ databases">
        <authorList>
            <consortium name="Pathogen Informatics"/>
        </authorList>
    </citation>
    <scope>NUCLEOTIDE SEQUENCE [LARGE SCALE GENOMIC DNA]</scope>
    <source>
        <strain evidence="8 9">RC20</strain>
    </source>
</reference>
<keyword evidence="3 6" id="KW-0812">Transmembrane</keyword>
<evidence type="ECO:0000256" key="5">
    <source>
        <dbReference type="ARBA" id="ARBA00023136"/>
    </source>
</evidence>
<evidence type="ECO:0000256" key="1">
    <source>
        <dbReference type="ARBA" id="ARBA00004651"/>
    </source>
</evidence>
<dbReference type="AlphaFoldDB" id="A0A128EQ86"/>
<dbReference type="Pfam" id="PF01292">
    <property type="entry name" value="Ni_hydr_CYTB"/>
    <property type="match status" value="1"/>
</dbReference>
<name>A0A128EQ86_9BACT</name>
<proteinExistence type="predicted"/>
<feature type="transmembrane region" description="Helical" evidence="6">
    <location>
        <begin position="174"/>
        <end position="195"/>
    </location>
</feature>
<feature type="domain" description="Cytochrome b561 bacterial/Ni-hydrogenase" evidence="7">
    <location>
        <begin position="7"/>
        <end position="206"/>
    </location>
</feature>
<evidence type="ECO:0000256" key="2">
    <source>
        <dbReference type="ARBA" id="ARBA00022475"/>
    </source>
</evidence>
<dbReference type="InterPro" id="IPR011577">
    <property type="entry name" value="Cyt_b561_bac/Ni-Hgenase"/>
</dbReference>
<evidence type="ECO:0000256" key="3">
    <source>
        <dbReference type="ARBA" id="ARBA00022692"/>
    </source>
</evidence>
<feature type="transmembrane region" description="Helical" evidence="6">
    <location>
        <begin position="134"/>
        <end position="154"/>
    </location>
</feature>
<keyword evidence="9" id="KW-1185">Reference proteome</keyword>
<sequence>MKKIRAYHPLERAYHKYMILFVFLLILSGLPFFSKSFDFIAYVVGYPVSEFLGNGEALASGLMVLRVIHWSSGFLLGIISVLFLLGMICKINKLNIFPDRWGVAAIFDGIKQMQIHYLEHKPAKFGKLNIGQKASAWVMFLTMATLIISGVLLALRNINPMFFDANTTLLLRDIHSVSFVILVIVLIIHMFFALLPSNESSYKAMFETGEMDEEYVKSHHPLWYEKLQKDI</sequence>
<keyword evidence="5 6" id="KW-0472">Membrane</keyword>
<gene>
    <name evidence="8" type="primary">fdnI</name>
    <name evidence="8" type="ORF">ERS672216_01412</name>
</gene>
<dbReference type="GO" id="GO:0036397">
    <property type="term" value="F:formate dehydrogenase (quinone) activity"/>
    <property type="evidence" value="ECO:0007669"/>
    <property type="project" value="TreeGrafter"/>
</dbReference>
<dbReference type="Gene3D" id="1.20.950.20">
    <property type="entry name" value="Transmembrane di-heme cytochromes, Chain C"/>
    <property type="match status" value="1"/>
</dbReference>
<evidence type="ECO:0000256" key="6">
    <source>
        <dbReference type="SAM" id="Phobius"/>
    </source>
</evidence>
<evidence type="ECO:0000313" key="9">
    <source>
        <dbReference type="Proteomes" id="UP000069632"/>
    </source>
</evidence>
<evidence type="ECO:0000259" key="7">
    <source>
        <dbReference type="Pfam" id="PF01292"/>
    </source>
</evidence>
<keyword evidence="4 6" id="KW-1133">Transmembrane helix</keyword>
<feature type="transmembrane region" description="Helical" evidence="6">
    <location>
        <begin position="64"/>
        <end position="85"/>
    </location>
</feature>
<dbReference type="RefSeq" id="WP_075494472.1">
    <property type="nucleotide sequence ID" value="NZ_CP053844.1"/>
</dbReference>
<comment type="subcellular location">
    <subcellularLocation>
        <location evidence="1">Cell membrane</location>
        <topology evidence="1">Multi-pass membrane protein</topology>
    </subcellularLocation>
</comment>
<dbReference type="GO" id="GO:0009326">
    <property type="term" value="C:formate dehydrogenase complex"/>
    <property type="evidence" value="ECO:0007669"/>
    <property type="project" value="TreeGrafter"/>
</dbReference>
<dbReference type="PANTHER" id="PTHR30074">
    <property type="entry name" value="FORMATE DEHYDROGENASE, NITRATE-INDUCIBLE, CYTOCHROME B556 FDN SUBUNIT"/>
    <property type="match status" value="1"/>
</dbReference>
<dbReference type="OrthoDB" id="9790598at2"/>
<accession>A0A128EQ86</accession>
<dbReference type="InterPro" id="IPR051817">
    <property type="entry name" value="FDH_cytochrome_b556_subunit"/>
</dbReference>
<protein>
    <submittedName>
        <fullName evidence="8">Formate dehydrogenase-N subunit gamma</fullName>
    </submittedName>
</protein>
<dbReference type="GO" id="GO:0015944">
    <property type="term" value="P:formate oxidation"/>
    <property type="evidence" value="ECO:0007669"/>
    <property type="project" value="TreeGrafter"/>
</dbReference>